<accession>A0A0B1TQU1</accession>
<evidence type="ECO:0000313" key="2">
    <source>
        <dbReference type="Proteomes" id="UP000053660"/>
    </source>
</evidence>
<dbReference type="SUPFAM" id="SSF55797">
    <property type="entry name" value="PR-1-like"/>
    <property type="match status" value="1"/>
</dbReference>
<reference evidence="1 2" key="1">
    <citation type="submission" date="2014-03" db="EMBL/GenBank/DDBJ databases">
        <title>Draft genome of the hookworm Oesophagostomum dentatum.</title>
        <authorList>
            <person name="Mitreva M."/>
        </authorList>
    </citation>
    <scope>NUCLEOTIDE SEQUENCE [LARGE SCALE GENOMIC DNA]</scope>
    <source>
        <strain evidence="1 2">OD-Hann</strain>
    </source>
</reference>
<dbReference type="EMBL" id="KN549350">
    <property type="protein sequence ID" value="KHJ98157.1"/>
    <property type="molecule type" value="Genomic_DNA"/>
</dbReference>
<name>A0A0B1TQU1_OESDE</name>
<evidence type="ECO:0008006" key="3">
    <source>
        <dbReference type="Google" id="ProtNLM"/>
    </source>
</evidence>
<sequence length="113" mass="12940">MTLKNYDRCVFTFILQAIGAVWWHPISYHGIGTSTFYDVRMHYSRLLPASWVKMAWAETNKIGCSLACCQGKTIFACKYDPSPRILNAYIYKSGKPCQMCRYSCERSTGLCTN</sequence>
<dbReference type="InterPro" id="IPR035940">
    <property type="entry name" value="CAP_sf"/>
</dbReference>
<protein>
    <recommendedName>
        <fullName evidence="3">SCP domain-containing protein</fullName>
    </recommendedName>
</protein>
<dbReference type="OrthoDB" id="5820037at2759"/>
<evidence type="ECO:0000313" key="1">
    <source>
        <dbReference type="EMBL" id="KHJ98157.1"/>
    </source>
</evidence>
<proteinExistence type="predicted"/>
<dbReference type="Gene3D" id="3.40.33.10">
    <property type="entry name" value="CAP"/>
    <property type="match status" value="1"/>
</dbReference>
<gene>
    <name evidence="1" type="ORF">OESDEN_01859</name>
</gene>
<dbReference type="AlphaFoldDB" id="A0A0B1TQU1"/>
<keyword evidence="2" id="KW-1185">Reference proteome</keyword>
<organism evidence="1 2">
    <name type="scientific">Oesophagostomum dentatum</name>
    <name type="common">Nodular worm</name>
    <dbReference type="NCBI Taxonomy" id="61180"/>
    <lineage>
        <taxon>Eukaryota</taxon>
        <taxon>Metazoa</taxon>
        <taxon>Ecdysozoa</taxon>
        <taxon>Nematoda</taxon>
        <taxon>Chromadorea</taxon>
        <taxon>Rhabditida</taxon>
        <taxon>Rhabditina</taxon>
        <taxon>Rhabditomorpha</taxon>
        <taxon>Strongyloidea</taxon>
        <taxon>Strongylidae</taxon>
        <taxon>Oesophagostomum</taxon>
    </lineage>
</organism>
<dbReference type="Proteomes" id="UP000053660">
    <property type="component" value="Unassembled WGS sequence"/>
</dbReference>